<feature type="region of interest" description="Disordered" evidence="1">
    <location>
        <begin position="25"/>
        <end position="44"/>
    </location>
</feature>
<evidence type="ECO:0008006" key="5">
    <source>
        <dbReference type="Google" id="ProtNLM"/>
    </source>
</evidence>
<evidence type="ECO:0000313" key="3">
    <source>
        <dbReference type="EMBL" id="GAA5134004.1"/>
    </source>
</evidence>
<comment type="caution">
    <text evidence="3">The sequence shown here is derived from an EMBL/GenBank/DDBJ whole genome shotgun (WGS) entry which is preliminary data.</text>
</comment>
<evidence type="ECO:0000313" key="4">
    <source>
        <dbReference type="Proteomes" id="UP001500804"/>
    </source>
</evidence>
<reference evidence="4" key="1">
    <citation type="journal article" date="2019" name="Int. J. Syst. Evol. Microbiol.">
        <title>The Global Catalogue of Microorganisms (GCM) 10K type strain sequencing project: providing services to taxonomists for standard genome sequencing and annotation.</title>
        <authorList>
            <consortium name="The Broad Institute Genomics Platform"/>
            <consortium name="The Broad Institute Genome Sequencing Center for Infectious Disease"/>
            <person name="Wu L."/>
            <person name="Ma J."/>
        </authorList>
    </citation>
    <scope>NUCLEOTIDE SEQUENCE [LARGE SCALE GENOMIC DNA]</scope>
    <source>
        <strain evidence="4">JCM 18302</strain>
    </source>
</reference>
<evidence type="ECO:0000256" key="2">
    <source>
        <dbReference type="SAM" id="SignalP"/>
    </source>
</evidence>
<dbReference type="Proteomes" id="UP001500804">
    <property type="component" value="Unassembled WGS sequence"/>
</dbReference>
<dbReference type="InterPro" id="IPR024520">
    <property type="entry name" value="DUF3558"/>
</dbReference>
<sequence length="193" mass="20218">MLLVRRVAGAVLVVMLASACAIQGSAGPAAHPTPPAVELPPRPREVRLDGVDPCSLLTDEQREKLGLDGRPVFSQAPVGLYRGAEVPSCTTGGFEPRAVTVGVSLVTSVGIERFTSGELAAELRPIEVRGFPALVAVPTRFTDYCTVVVDVAAGQLLDVQFATGGRQPPIPQPQLCRDAETVAGEVMATLVDH</sequence>
<organism evidence="3 4">
    <name type="scientific">Pseudonocardia adelaidensis</name>
    <dbReference type="NCBI Taxonomy" id="648754"/>
    <lineage>
        <taxon>Bacteria</taxon>
        <taxon>Bacillati</taxon>
        <taxon>Actinomycetota</taxon>
        <taxon>Actinomycetes</taxon>
        <taxon>Pseudonocardiales</taxon>
        <taxon>Pseudonocardiaceae</taxon>
        <taxon>Pseudonocardia</taxon>
    </lineage>
</organism>
<protein>
    <recommendedName>
        <fullName evidence="5">DUF3558 domain-containing protein</fullName>
    </recommendedName>
</protein>
<evidence type="ECO:0000256" key="1">
    <source>
        <dbReference type="SAM" id="MobiDB-lite"/>
    </source>
</evidence>
<keyword evidence="4" id="KW-1185">Reference proteome</keyword>
<dbReference type="EMBL" id="BAABJO010000028">
    <property type="protein sequence ID" value="GAA5134004.1"/>
    <property type="molecule type" value="Genomic_DNA"/>
</dbReference>
<name>A0ABP9NUE9_9PSEU</name>
<accession>A0ABP9NUE9</accession>
<proteinExistence type="predicted"/>
<dbReference type="Pfam" id="PF12079">
    <property type="entry name" value="DUF3558"/>
    <property type="match status" value="1"/>
</dbReference>
<gene>
    <name evidence="3" type="ORF">GCM10023320_61120</name>
</gene>
<feature type="compositionally biased region" description="Pro residues" evidence="1">
    <location>
        <begin position="31"/>
        <end position="40"/>
    </location>
</feature>
<feature type="signal peptide" evidence="2">
    <location>
        <begin position="1"/>
        <end position="26"/>
    </location>
</feature>
<dbReference type="PROSITE" id="PS51257">
    <property type="entry name" value="PROKAR_LIPOPROTEIN"/>
    <property type="match status" value="1"/>
</dbReference>
<keyword evidence="2" id="KW-0732">Signal</keyword>
<feature type="chain" id="PRO_5045235808" description="DUF3558 domain-containing protein" evidence="2">
    <location>
        <begin position="27"/>
        <end position="193"/>
    </location>
</feature>